<dbReference type="InterPro" id="IPR036286">
    <property type="entry name" value="LexA/Signal_pep-like_sf"/>
</dbReference>
<name>A0ABD2K4X4_HETSC</name>
<dbReference type="AlphaFoldDB" id="A0ABD2K4X4"/>
<dbReference type="EMBL" id="JBICCN010000053">
    <property type="protein sequence ID" value="KAL3097849.1"/>
    <property type="molecule type" value="Genomic_DNA"/>
</dbReference>
<evidence type="ECO:0000313" key="8">
    <source>
        <dbReference type="Proteomes" id="UP001620645"/>
    </source>
</evidence>
<organism evidence="7 8">
    <name type="scientific">Heterodera schachtii</name>
    <name type="common">Sugarbeet cyst nematode worm</name>
    <name type="synonym">Tylenchus schachtii</name>
    <dbReference type="NCBI Taxonomy" id="97005"/>
    <lineage>
        <taxon>Eukaryota</taxon>
        <taxon>Metazoa</taxon>
        <taxon>Ecdysozoa</taxon>
        <taxon>Nematoda</taxon>
        <taxon>Chromadorea</taxon>
        <taxon>Rhabditida</taxon>
        <taxon>Tylenchina</taxon>
        <taxon>Tylenchomorpha</taxon>
        <taxon>Tylenchoidea</taxon>
        <taxon>Heteroderidae</taxon>
        <taxon>Heteroderinae</taxon>
        <taxon>Heterodera</taxon>
    </lineage>
</organism>
<comment type="caution">
    <text evidence="7">The sequence shown here is derived from an EMBL/GenBank/DDBJ whole genome shotgun (WGS) entry which is preliminary data.</text>
</comment>
<reference evidence="7 8" key="1">
    <citation type="submission" date="2024-10" db="EMBL/GenBank/DDBJ databases">
        <authorList>
            <person name="Kim D."/>
        </authorList>
    </citation>
    <scope>NUCLEOTIDE SEQUENCE [LARGE SCALE GENOMIC DNA]</scope>
    <source>
        <strain evidence="7">Taebaek</strain>
    </source>
</reference>
<protein>
    <recommendedName>
        <fullName evidence="6">Peptidase S26 domain-containing protein</fullName>
    </recommendedName>
</protein>
<dbReference type="GO" id="GO:0016787">
    <property type="term" value="F:hydrolase activity"/>
    <property type="evidence" value="ECO:0007669"/>
    <property type="project" value="UniProtKB-KW"/>
</dbReference>
<keyword evidence="8" id="KW-1185">Reference proteome</keyword>
<keyword evidence="3" id="KW-0378">Hydrolase</keyword>
<gene>
    <name evidence="7" type="ORF">niasHS_000584</name>
</gene>
<accession>A0ABD2K4X4</accession>
<evidence type="ECO:0000256" key="2">
    <source>
        <dbReference type="ARBA" id="ARBA00022792"/>
    </source>
</evidence>
<proteinExistence type="predicted"/>
<keyword evidence="4" id="KW-0496">Mitochondrion</keyword>
<dbReference type="InterPro" id="IPR019533">
    <property type="entry name" value="Peptidase_S26"/>
</dbReference>
<sequence>MKTAIELAKKVVLGAFIVHVFRQKVGRILTGVGDSMLPTIHDGDIHWARVWDPNDDLRPGDIVCLVDPLDASEYVTKRVFAVHKDCIEVRGDNVKRSLDSRKYGPVPAGLVRYRVSVRLLPLNR</sequence>
<keyword evidence="2" id="KW-0999">Mitochondrion inner membrane</keyword>
<evidence type="ECO:0000256" key="4">
    <source>
        <dbReference type="ARBA" id="ARBA00023128"/>
    </source>
</evidence>
<evidence type="ECO:0000256" key="5">
    <source>
        <dbReference type="ARBA" id="ARBA00023136"/>
    </source>
</evidence>
<keyword evidence="5" id="KW-0472">Membrane</keyword>
<feature type="domain" description="Peptidase S26" evidence="6">
    <location>
        <begin position="5"/>
        <end position="94"/>
    </location>
</feature>
<evidence type="ECO:0000259" key="6">
    <source>
        <dbReference type="Pfam" id="PF10502"/>
    </source>
</evidence>
<dbReference type="Gene3D" id="2.10.109.10">
    <property type="entry name" value="Umud Fragment, subunit A"/>
    <property type="match status" value="1"/>
</dbReference>
<dbReference type="Pfam" id="PF10502">
    <property type="entry name" value="Peptidase_S26"/>
    <property type="match status" value="1"/>
</dbReference>
<dbReference type="SUPFAM" id="SSF51306">
    <property type="entry name" value="LexA/Signal peptidase"/>
    <property type="match status" value="1"/>
</dbReference>
<dbReference type="GO" id="GO:0005743">
    <property type="term" value="C:mitochondrial inner membrane"/>
    <property type="evidence" value="ECO:0007669"/>
    <property type="project" value="UniProtKB-SubCell"/>
</dbReference>
<dbReference type="InterPro" id="IPR052064">
    <property type="entry name" value="Mito_IMP1_subunit"/>
</dbReference>
<comment type="subcellular location">
    <subcellularLocation>
        <location evidence="1">Mitochondrion inner membrane</location>
    </subcellularLocation>
</comment>
<evidence type="ECO:0000313" key="7">
    <source>
        <dbReference type="EMBL" id="KAL3097849.1"/>
    </source>
</evidence>
<dbReference type="PANTHER" id="PTHR12383:SF16">
    <property type="entry name" value="MITOCHONDRIAL INNER MEMBRANE PROTEASE SUBUNIT 1"/>
    <property type="match status" value="1"/>
</dbReference>
<evidence type="ECO:0000256" key="1">
    <source>
        <dbReference type="ARBA" id="ARBA00004273"/>
    </source>
</evidence>
<dbReference type="PANTHER" id="PTHR12383">
    <property type="entry name" value="PROTEASE FAMILY S26 MITOCHONDRIAL INNER MEMBRANE PROTEASE-RELATED"/>
    <property type="match status" value="1"/>
</dbReference>
<dbReference type="Proteomes" id="UP001620645">
    <property type="component" value="Unassembled WGS sequence"/>
</dbReference>
<evidence type="ECO:0000256" key="3">
    <source>
        <dbReference type="ARBA" id="ARBA00022801"/>
    </source>
</evidence>
<dbReference type="CDD" id="cd06530">
    <property type="entry name" value="S26_SPase_I"/>
    <property type="match status" value="1"/>
</dbReference>